<protein>
    <recommendedName>
        <fullName evidence="1">ESAT-6-like protein</fullName>
    </recommendedName>
</protein>
<proteinExistence type="inferred from homology"/>
<dbReference type="Pfam" id="PF06013">
    <property type="entry name" value="WXG100"/>
    <property type="match status" value="1"/>
</dbReference>
<name>A0A2M8PHC2_9CHLR</name>
<dbReference type="SUPFAM" id="SSF140453">
    <property type="entry name" value="EsxAB dimer-like"/>
    <property type="match status" value="1"/>
</dbReference>
<evidence type="ECO:0000313" key="3">
    <source>
        <dbReference type="Proteomes" id="UP000229681"/>
    </source>
</evidence>
<evidence type="ECO:0000313" key="2">
    <source>
        <dbReference type="EMBL" id="PJF36947.1"/>
    </source>
</evidence>
<comment type="caution">
    <text evidence="2">The sequence shown here is derived from an EMBL/GenBank/DDBJ whole genome shotgun (WGS) entry which is preliminary data.</text>
</comment>
<dbReference type="InterPro" id="IPR010310">
    <property type="entry name" value="T7SS_ESAT-6-like"/>
</dbReference>
<dbReference type="InterPro" id="IPR036689">
    <property type="entry name" value="ESAT-6-like_sf"/>
</dbReference>
<reference evidence="2 3" key="1">
    <citation type="submission" date="2017-11" db="EMBL/GenBank/DDBJ databases">
        <title>Evolution of Phototrophy in the Chloroflexi Phylum Driven by Horizontal Gene Transfer.</title>
        <authorList>
            <person name="Ward L.M."/>
            <person name="Hemp J."/>
            <person name="Shih P.M."/>
            <person name="Mcglynn S.E."/>
            <person name="Fischer W."/>
        </authorList>
    </citation>
    <scope>NUCLEOTIDE SEQUENCE [LARGE SCALE GENOMIC DNA]</scope>
    <source>
        <strain evidence="2">JP3_13</strain>
    </source>
</reference>
<evidence type="ECO:0000256" key="1">
    <source>
        <dbReference type="RuleBase" id="RU362001"/>
    </source>
</evidence>
<organism evidence="2 3">
    <name type="scientific">Candidatus Thermofonsia Clade 1 bacterium</name>
    <dbReference type="NCBI Taxonomy" id="2364210"/>
    <lineage>
        <taxon>Bacteria</taxon>
        <taxon>Bacillati</taxon>
        <taxon>Chloroflexota</taxon>
        <taxon>Candidatus Thermofontia</taxon>
        <taxon>Candidatus Thermofonsia Clade 1</taxon>
    </lineage>
</organism>
<dbReference type="Proteomes" id="UP000229681">
    <property type="component" value="Unassembled WGS sequence"/>
</dbReference>
<dbReference type="Gene3D" id="1.10.287.1060">
    <property type="entry name" value="ESAT-6-like"/>
    <property type="match status" value="1"/>
</dbReference>
<dbReference type="AlphaFoldDB" id="A0A2M8PHC2"/>
<dbReference type="EMBL" id="PGTM01000022">
    <property type="protein sequence ID" value="PJF36947.1"/>
    <property type="molecule type" value="Genomic_DNA"/>
</dbReference>
<dbReference type="NCBIfam" id="TIGR03930">
    <property type="entry name" value="WXG100_ESAT6"/>
    <property type="match status" value="1"/>
</dbReference>
<sequence length="99" mass="11228">MSAPIIQSHYDELAAIGRTFERYADELNAMQRLMTNCLDQLRRGGWRGRGAEAFYDEMLDSVLPALMRLRHALQDAAFSTKQIVHTLSRAELEAAQLFG</sequence>
<comment type="similarity">
    <text evidence="1">Belongs to the WXG100 family.</text>
</comment>
<accession>A0A2M8PHC2</accession>
<gene>
    <name evidence="2" type="ORF">CUN49_02790</name>
</gene>